<evidence type="ECO:0000256" key="21">
    <source>
        <dbReference type="ARBA" id="ARBA00056891"/>
    </source>
</evidence>
<proteinExistence type="predicted"/>
<feature type="transmembrane region" description="Helical" evidence="27">
    <location>
        <begin position="277"/>
        <end position="293"/>
    </location>
</feature>
<feature type="transmembrane region" description="Helical" evidence="27">
    <location>
        <begin position="299"/>
        <end position="319"/>
    </location>
</feature>
<evidence type="ECO:0000256" key="14">
    <source>
        <dbReference type="ARBA" id="ARBA00023329"/>
    </source>
</evidence>
<evidence type="ECO:0000256" key="25">
    <source>
        <dbReference type="ARBA" id="ARBA00081925"/>
    </source>
</evidence>
<keyword evidence="9 27" id="KW-1133">Transmembrane helix</keyword>
<evidence type="ECO:0000256" key="12">
    <source>
        <dbReference type="ARBA" id="ARBA00023180"/>
    </source>
</evidence>
<feature type="compositionally biased region" description="Acidic residues" evidence="26">
    <location>
        <begin position="408"/>
        <end position="419"/>
    </location>
</feature>
<dbReference type="SUPFAM" id="SSF103473">
    <property type="entry name" value="MFS general substrate transporter"/>
    <property type="match status" value="1"/>
</dbReference>
<dbReference type="GO" id="GO:0005765">
    <property type="term" value="C:lysosomal membrane"/>
    <property type="evidence" value="ECO:0007669"/>
    <property type="project" value="UniProtKB-SubCell"/>
</dbReference>
<keyword evidence="11 27" id="KW-0472">Membrane</keyword>
<keyword evidence="6" id="KW-1003">Cell membrane</keyword>
<evidence type="ECO:0000313" key="29">
    <source>
        <dbReference type="EMBL" id="KAG8227726.1"/>
    </source>
</evidence>
<feature type="domain" description="Major facilitator superfamily (MFS) profile" evidence="28">
    <location>
        <begin position="12"/>
        <end position="392"/>
    </location>
</feature>
<evidence type="ECO:0000256" key="19">
    <source>
        <dbReference type="ARBA" id="ARBA00051447"/>
    </source>
</evidence>
<dbReference type="FunFam" id="1.20.1250.20:FF:000003">
    <property type="entry name" value="Solute carrier family 17 member 3"/>
    <property type="match status" value="1"/>
</dbReference>
<evidence type="ECO:0000256" key="1">
    <source>
        <dbReference type="ARBA" id="ARBA00004432"/>
    </source>
</evidence>
<evidence type="ECO:0000256" key="18">
    <source>
        <dbReference type="ARBA" id="ARBA00051403"/>
    </source>
</evidence>
<dbReference type="Proteomes" id="UP000792457">
    <property type="component" value="Unassembled WGS sequence"/>
</dbReference>
<gene>
    <name evidence="29" type="ORF">J437_LFUL008008</name>
</gene>
<comment type="caution">
    <text evidence="29">The sequence shown here is derived from an EMBL/GenBank/DDBJ whole genome shotgun (WGS) entry which is preliminary data.</text>
</comment>
<evidence type="ECO:0000256" key="24">
    <source>
        <dbReference type="ARBA" id="ARBA00081195"/>
    </source>
</evidence>
<evidence type="ECO:0000256" key="15">
    <source>
        <dbReference type="ARBA" id="ARBA00050101"/>
    </source>
</evidence>
<dbReference type="Gene3D" id="1.20.1250.20">
    <property type="entry name" value="MFS general substrate transporter like domains"/>
    <property type="match status" value="2"/>
</dbReference>
<evidence type="ECO:0000256" key="13">
    <source>
        <dbReference type="ARBA" id="ARBA00023228"/>
    </source>
</evidence>
<keyword evidence="30" id="KW-1185">Reference proteome</keyword>
<name>A0A8K0K4Q9_LADFU</name>
<dbReference type="InterPro" id="IPR011701">
    <property type="entry name" value="MFS"/>
</dbReference>
<evidence type="ECO:0000256" key="11">
    <source>
        <dbReference type="ARBA" id="ARBA00023136"/>
    </source>
</evidence>
<comment type="function">
    <text evidence="21">Receptor for CM101, a polysaccharide produced by group B Streptococcus with antipathoangiogenic properties.</text>
</comment>
<dbReference type="GO" id="GO:0016323">
    <property type="term" value="C:basolateral plasma membrane"/>
    <property type="evidence" value="ECO:0007669"/>
    <property type="project" value="UniProtKB-SubCell"/>
</dbReference>
<evidence type="ECO:0000256" key="9">
    <source>
        <dbReference type="ARBA" id="ARBA00022989"/>
    </source>
</evidence>
<evidence type="ECO:0000256" key="7">
    <source>
        <dbReference type="ARBA" id="ARBA00022692"/>
    </source>
</evidence>
<dbReference type="InterPro" id="IPR036259">
    <property type="entry name" value="MFS_trans_sf"/>
</dbReference>
<dbReference type="PANTHER" id="PTHR11662">
    <property type="entry name" value="SOLUTE CARRIER FAMILY 17"/>
    <property type="match status" value="1"/>
</dbReference>
<reference evidence="29" key="1">
    <citation type="submission" date="2013-04" db="EMBL/GenBank/DDBJ databases">
        <authorList>
            <person name="Qu J."/>
            <person name="Murali S.C."/>
            <person name="Bandaranaike D."/>
            <person name="Bellair M."/>
            <person name="Blankenburg K."/>
            <person name="Chao H."/>
            <person name="Dinh H."/>
            <person name="Doddapaneni H."/>
            <person name="Downs B."/>
            <person name="Dugan-Rocha S."/>
            <person name="Elkadiri S."/>
            <person name="Gnanaolivu R.D."/>
            <person name="Hernandez B."/>
            <person name="Javaid M."/>
            <person name="Jayaseelan J.C."/>
            <person name="Lee S."/>
            <person name="Li M."/>
            <person name="Ming W."/>
            <person name="Munidasa M."/>
            <person name="Muniz J."/>
            <person name="Nguyen L."/>
            <person name="Ongeri F."/>
            <person name="Osuji N."/>
            <person name="Pu L.-L."/>
            <person name="Puazo M."/>
            <person name="Qu C."/>
            <person name="Quiroz J."/>
            <person name="Raj R."/>
            <person name="Weissenberger G."/>
            <person name="Xin Y."/>
            <person name="Zou X."/>
            <person name="Han Y."/>
            <person name="Richards S."/>
            <person name="Worley K."/>
            <person name="Muzny D."/>
            <person name="Gibbs R."/>
        </authorList>
    </citation>
    <scope>NUCLEOTIDE SEQUENCE</scope>
    <source>
        <strain evidence="29">Sampled in the wild</strain>
    </source>
</reference>
<keyword evidence="8" id="KW-0769">Symport</keyword>
<keyword evidence="5" id="KW-0813">Transport</keyword>
<evidence type="ECO:0000256" key="22">
    <source>
        <dbReference type="ARBA" id="ARBA00069713"/>
    </source>
</evidence>
<evidence type="ECO:0000259" key="28">
    <source>
        <dbReference type="PROSITE" id="PS50850"/>
    </source>
</evidence>
<dbReference type="GO" id="GO:0030672">
    <property type="term" value="C:synaptic vesicle membrane"/>
    <property type="evidence" value="ECO:0007669"/>
    <property type="project" value="UniProtKB-SubCell"/>
</dbReference>
<comment type="catalytic activity">
    <reaction evidence="20">
        <text>D-glucuronate(out) + H(+)(out) = D-glucuronate(in) + H(+)(in)</text>
        <dbReference type="Rhea" id="RHEA:72591"/>
        <dbReference type="ChEBI" id="CHEBI:15378"/>
        <dbReference type="ChEBI" id="CHEBI:58720"/>
    </reaction>
    <physiologicalReaction direction="left-to-right" evidence="20">
        <dbReference type="Rhea" id="RHEA:72592"/>
    </physiologicalReaction>
</comment>
<evidence type="ECO:0000256" key="5">
    <source>
        <dbReference type="ARBA" id="ARBA00022448"/>
    </source>
</evidence>
<dbReference type="InterPro" id="IPR020846">
    <property type="entry name" value="MFS_dom"/>
</dbReference>
<comment type="catalytic activity">
    <reaction evidence="17">
        <text>N-acetylneuraminate(in) + H(+)(in) = N-acetylneuraminate(out) + H(+)(out)</text>
        <dbReference type="Rhea" id="RHEA:28987"/>
        <dbReference type="ChEBI" id="CHEBI:15378"/>
        <dbReference type="ChEBI" id="CHEBI:35418"/>
    </reaction>
    <physiologicalReaction direction="right-to-left" evidence="17">
        <dbReference type="Rhea" id="RHEA:28989"/>
    </physiologicalReaction>
</comment>
<evidence type="ECO:0000256" key="16">
    <source>
        <dbReference type="ARBA" id="ARBA00050554"/>
    </source>
</evidence>
<feature type="transmembrane region" description="Helical" evidence="27">
    <location>
        <begin position="12"/>
        <end position="30"/>
    </location>
</feature>
<keyword evidence="13" id="KW-0458">Lysosome</keyword>
<evidence type="ECO:0000256" key="17">
    <source>
        <dbReference type="ARBA" id="ARBA00050625"/>
    </source>
</evidence>
<dbReference type="CDD" id="cd17318">
    <property type="entry name" value="MFS_SLC17"/>
    <property type="match status" value="1"/>
</dbReference>
<dbReference type="FunFam" id="1.20.1250.20:FF:000067">
    <property type="entry name" value="sialin isoform X2"/>
    <property type="match status" value="1"/>
</dbReference>
<feature type="transmembrane region" description="Helical" evidence="27">
    <location>
        <begin position="79"/>
        <end position="99"/>
    </location>
</feature>
<comment type="subcellular location">
    <subcellularLocation>
        <location evidence="2">Basolateral cell membrane</location>
        <topology evidence="2">Multi-pass membrane protein</topology>
    </subcellularLocation>
    <subcellularLocation>
        <location evidence="3">Cytoplasmic vesicle</location>
        <location evidence="3">Secretory vesicle membrane</location>
        <topology evidence="3">Multi-pass membrane protein</topology>
    </subcellularLocation>
    <subcellularLocation>
        <location evidence="1">Cytoplasmic vesicle</location>
        <location evidence="1">Secretory vesicle</location>
        <location evidence="1">Synaptic vesicle membrane</location>
    </subcellularLocation>
    <subcellularLocation>
        <location evidence="4">Lysosome membrane</location>
    </subcellularLocation>
</comment>
<evidence type="ECO:0000256" key="20">
    <source>
        <dbReference type="ARBA" id="ARBA00051612"/>
    </source>
</evidence>
<dbReference type="GO" id="GO:0046942">
    <property type="term" value="P:carboxylic acid transport"/>
    <property type="evidence" value="ECO:0007669"/>
    <property type="project" value="UniProtKB-ARBA"/>
</dbReference>
<evidence type="ECO:0000256" key="6">
    <source>
        <dbReference type="ARBA" id="ARBA00022475"/>
    </source>
</evidence>
<dbReference type="AlphaFoldDB" id="A0A8K0K4Q9"/>
<protein>
    <recommendedName>
        <fullName evidence="22">Sialin</fullName>
    </recommendedName>
    <alternativeName>
        <fullName evidence="25">H(+)/nitrate cotransporter</fullName>
    </alternativeName>
    <alternativeName>
        <fullName evidence="23">H(+)/sialic acid cotransporter</fullName>
    </alternativeName>
    <alternativeName>
        <fullName evidence="24">Vesicular excitatory amino acid transporter</fullName>
    </alternativeName>
</protein>
<dbReference type="EMBL" id="KZ308335">
    <property type="protein sequence ID" value="KAG8227726.1"/>
    <property type="molecule type" value="Genomic_DNA"/>
</dbReference>
<evidence type="ECO:0000256" key="23">
    <source>
        <dbReference type="ARBA" id="ARBA00080244"/>
    </source>
</evidence>
<sequence>MAFLGFWNIYGLRVNLSVAIVAMTKNYSIIGNGTVVMLDPEFSWTPEEQGLALSSFFYGYALSQIPGGWLAGRIMGGRSLFALGIGATALLTMFTPPLVRAGLPFILALRVVEGIFEGVTYPAIHAVWARWAPPGERTQLATIAFSGSYFGTVVSLSLASFIAEWIGWPSIFYIFGIMGLLWCFVWLMCVKETPQEDRSITDDELDMIRSSVGPASNHGKVVKYLFKGKVSDIPWRHFVTSLPVWAIAIAHFCENWGFYTLLTELPTFMSVNNVRKMCTCGAFVFQALFLLLVSKSRNASAVVVLLTFAVGFGGFAWAGFSVNHLDLAPQFASILMGISNTMATLPGMISPSLTGYLVQHKSASEWEMVFYIAAGIYLTGALLYGLFATAERQHWAQTSDQRSLFYDNGDEGSAEEDEFGDNHSKTSTEDLPFGSGSCD</sequence>
<evidence type="ECO:0000256" key="10">
    <source>
        <dbReference type="ARBA" id="ARBA00023018"/>
    </source>
</evidence>
<evidence type="ECO:0000256" key="8">
    <source>
        <dbReference type="ARBA" id="ARBA00022847"/>
    </source>
</evidence>
<dbReference type="OrthoDB" id="2985014at2759"/>
<keyword evidence="10" id="KW-0770">Synapse</keyword>
<evidence type="ECO:0000256" key="27">
    <source>
        <dbReference type="SAM" id="Phobius"/>
    </source>
</evidence>
<feature type="transmembrane region" description="Helical" evidence="27">
    <location>
        <begin position="105"/>
        <end position="128"/>
    </location>
</feature>
<evidence type="ECO:0000256" key="3">
    <source>
        <dbReference type="ARBA" id="ARBA00004638"/>
    </source>
</evidence>
<feature type="transmembrane region" description="Helical" evidence="27">
    <location>
        <begin position="369"/>
        <end position="387"/>
    </location>
</feature>
<dbReference type="PROSITE" id="PS50850">
    <property type="entry name" value="MFS"/>
    <property type="match status" value="1"/>
</dbReference>
<comment type="catalytic activity">
    <reaction evidence="18">
        <text>N-acetyl-L-aspartyl-L-glutamate(out) = N-acetyl-L-aspartyl-L-glutamate(in)</text>
        <dbReference type="Rhea" id="RHEA:72599"/>
        <dbReference type="ChEBI" id="CHEBI:76931"/>
    </reaction>
    <physiologicalReaction direction="left-to-right" evidence="18">
        <dbReference type="Rhea" id="RHEA:72600"/>
    </physiologicalReaction>
</comment>
<dbReference type="GO" id="GO:0006820">
    <property type="term" value="P:monoatomic anion transport"/>
    <property type="evidence" value="ECO:0007669"/>
    <property type="project" value="TreeGrafter"/>
</dbReference>
<dbReference type="PANTHER" id="PTHR11662:SF455">
    <property type="entry name" value="GH23975P"/>
    <property type="match status" value="1"/>
</dbReference>
<comment type="catalytic activity">
    <reaction evidence="15">
        <text>2 nitrate(out) + H(+)(out) = 2 nitrate(in) + H(+)(in)</text>
        <dbReference type="Rhea" id="RHEA:71539"/>
        <dbReference type="ChEBI" id="CHEBI:15378"/>
        <dbReference type="ChEBI" id="CHEBI:17632"/>
    </reaction>
    <physiologicalReaction direction="left-to-right" evidence="15">
        <dbReference type="Rhea" id="RHEA:71540"/>
    </physiologicalReaction>
</comment>
<evidence type="ECO:0000256" key="26">
    <source>
        <dbReference type="SAM" id="MobiDB-lite"/>
    </source>
</evidence>
<accession>A0A8K0K4Q9</accession>
<reference evidence="29" key="2">
    <citation type="submission" date="2017-10" db="EMBL/GenBank/DDBJ databases">
        <title>Ladona fulva Genome sequencing and assembly.</title>
        <authorList>
            <person name="Murali S."/>
            <person name="Richards S."/>
            <person name="Bandaranaike D."/>
            <person name="Bellair M."/>
            <person name="Blankenburg K."/>
            <person name="Chao H."/>
            <person name="Dinh H."/>
            <person name="Doddapaneni H."/>
            <person name="Dugan-Rocha S."/>
            <person name="Elkadiri S."/>
            <person name="Gnanaolivu R."/>
            <person name="Hernandez B."/>
            <person name="Skinner E."/>
            <person name="Javaid M."/>
            <person name="Lee S."/>
            <person name="Li M."/>
            <person name="Ming W."/>
            <person name="Munidasa M."/>
            <person name="Muniz J."/>
            <person name="Nguyen L."/>
            <person name="Hughes D."/>
            <person name="Osuji N."/>
            <person name="Pu L.-L."/>
            <person name="Puazo M."/>
            <person name="Qu C."/>
            <person name="Quiroz J."/>
            <person name="Raj R."/>
            <person name="Weissenberger G."/>
            <person name="Xin Y."/>
            <person name="Zou X."/>
            <person name="Han Y."/>
            <person name="Worley K."/>
            <person name="Muzny D."/>
            <person name="Gibbs R."/>
        </authorList>
    </citation>
    <scope>NUCLEOTIDE SEQUENCE</scope>
    <source>
        <strain evidence="29">Sampled in the wild</strain>
    </source>
</reference>
<comment type="catalytic activity">
    <reaction evidence="16">
        <text>L-aspartate(out) = L-aspartate(in)</text>
        <dbReference type="Rhea" id="RHEA:66332"/>
        <dbReference type="ChEBI" id="CHEBI:29991"/>
    </reaction>
    <physiologicalReaction direction="left-to-right" evidence="16">
        <dbReference type="Rhea" id="RHEA:66333"/>
    </physiologicalReaction>
</comment>
<dbReference type="Pfam" id="PF07690">
    <property type="entry name" value="MFS_1"/>
    <property type="match status" value="2"/>
</dbReference>
<comment type="catalytic activity">
    <reaction evidence="19">
        <text>L-glutamate(out) = L-glutamate(in)</text>
        <dbReference type="Rhea" id="RHEA:66336"/>
        <dbReference type="ChEBI" id="CHEBI:29985"/>
    </reaction>
    <physiologicalReaction direction="left-to-right" evidence="19">
        <dbReference type="Rhea" id="RHEA:66337"/>
    </physiologicalReaction>
</comment>
<keyword evidence="12" id="KW-0325">Glycoprotein</keyword>
<evidence type="ECO:0000313" key="30">
    <source>
        <dbReference type="Proteomes" id="UP000792457"/>
    </source>
</evidence>
<dbReference type="InterPro" id="IPR050382">
    <property type="entry name" value="MFS_Na/Anion_cotransporter"/>
</dbReference>
<dbReference type="GO" id="GO:0015293">
    <property type="term" value="F:symporter activity"/>
    <property type="evidence" value="ECO:0007669"/>
    <property type="project" value="UniProtKB-KW"/>
</dbReference>
<feature type="transmembrane region" description="Helical" evidence="27">
    <location>
        <begin position="50"/>
        <end position="72"/>
    </location>
</feature>
<evidence type="ECO:0000256" key="2">
    <source>
        <dbReference type="ARBA" id="ARBA00004554"/>
    </source>
</evidence>
<organism evidence="29 30">
    <name type="scientific">Ladona fulva</name>
    <name type="common">Scarce chaser dragonfly</name>
    <name type="synonym">Libellula fulva</name>
    <dbReference type="NCBI Taxonomy" id="123851"/>
    <lineage>
        <taxon>Eukaryota</taxon>
        <taxon>Metazoa</taxon>
        <taxon>Ecdysozoa</taxon>
        <taxon>Arthropoda</taxon>
        <taxon>Hexapoda</taxon>
        <taxon>Insecta</taxon>
        <taxon>Pterygota</taxon>
        <taxon>Palaeoptera</taxon>
        <taxon>Odonata</taxon>
        <taxon>Epiprocta</taxon>
        <taxon>Anisoptera</taxon>
        <taxon>Libelluloidea</taxon>
        <taxon>Libellulidae</taxon>
        <taxon>Ladona</taxon>
    </lineage>
</organism>
<feature type="transmembrane region" description="Helical" evidence="27">
    <location>
        <begin position="168"/>
        <end position="189"/>
    </location>
</feature>
<feature type="region of interest" description="Disordered" evidence="26">
    <location>
        <begin position="406"/>
        <end position="439"/>
    </location>
</feature>
<keyword evidence="7 27" id="KW-0812">Transmembrane</keyword>
<evidence type="ECO:0000256" key="4">
    <source>
        <dbReference type="ARBA" id="ARBA00004656"/>
    </source>
</evidence>
<feature type="transmembrane region" description="Helical" evidence="27">
    <location>
        <begin position="140"/>
        <end position="162"/>
    </location>
</feature>
<keyword evidence="14" id="KW-0968">Cytoplasmic vesicle</keyword>